<dbReference type="InterPro" id="IPR002877">
    <property type="entry name" value="RNA_MeTrfase_FtsJ_dom"/>
</dbReference>
<evidence type="ECO:0000313" key="5">
    <source>
        <dbReference type="EMBL" id="MBZ7987852.1"/>
    </source>
</evidence>
<evidence type="ECO:0000256" key="1">
    <source>
        <dbReference type="ARBA" id="ARBA00022884"/>
    </source>
</evidence>
<dbReference type="Pfam" id="PF01728">
    <property type="entry name" value="FtsJ"/>
    <property type="match status" value="1"/>
</dbReference>
<sequence length="230" mass="26391">MRADLLVANKLNISRNKAQELLKNEMVLINDLLKKPNDNVKEDDKVSLLQDFYVSRAAYKLKGFLEFFPIDIKDKSCLDVGSSTGGFTQILLLNGAKSVSCVDVGTKQLHESLIKDKRIMLFENTDIKNYTQKAQIVVCDVSFISVKKILEHLKDLFLEYLIILFKPQFELDKSIKRSKNGVIKNEKDIQKALCDFEKFYSQLALINIAKQKSLLSGKEGNYEYFFAFKK</sequence>
<dbReference type="InterPro" id="IPR004538">
    <property type="entry name" value="Hemolysin_A/TlyA"/>
</dbReference>
<evidence type="ECO:0000256" key="2">
    <source>
        <dbReference type="ARBA" id="ARBA00029460"/>
    </source>
</evidence>
<name>A0ABS7WU49_9BACT</name>
<dbReference type="EMBL" id="JACGBB010000017">
    <property type="protein sequence ID" value="MBZ7987852.1"/>
    <property type="molecule type" value="Genomic_DNA"/>
</dbReference>
<dbReference type="CDD" id="cd00165">
    <property type="entry name" value="S4"/>
    <property type="match status" value="1"/>
</dbReference>
<dbReference type="InterPro" id="IPR036986">
    <property type="entry name" value="S4_RNA-bd_sf"/>
</dbReference>
<dbReference type="PROSITE" id="PS50889">
    <property type="entry name" value="S4"/>
    <property type="match status" value="1"/>
</dbReference>
<evidence type="ECO:0000313" key="6">
    <source>
        <dbReference type="Proteomes" id="UP000786183"/>
    </source>
</evidence>
<dbReference type="InterPro" id="IPR047048">
    <property type="entry name" value="TlyA"/>
</dbReference>
<dbReference type="GO" id="GO:0008168">
    <property type="term" value="F:methyltransferase activity"/>
    <property type="evidence" value="ECO:0007669"/>
    <property type="project" value="UniProtKB-KW"/>
</dbReference>
<dbReference type="GO" id="GO:0032259">
    <property type="term" value="P:methylation"/>
    <property type="evidence" value="ECO:0007669"/>
    <property type="project" value="UniProtKB-KW"/>
</dbReference>
<dbReference type="Gene3D" id="3.40.50.150">
    <property type="entry name" value="Vaccinia Virus protein VP39"/>
    <property type="match status" value="1"/>
</dbReference>
<keyword evidence="1 3" id="KW-0694">RNA-binding</keyword>
<evidence type="ECO:0000256" key="3">
    <source>
        <dbReference type="PROSITE-ProRule" id="PRU00182"/>
    </source>
</evidence>
<protein>
    <submittedName>
        <fullName evidence="5">TlyA family RNA methyltransferase</fullName>
    </submittedName>
</protein>
<proteinExistence type="inferred from homology"/>
<organism evidence="5 6">
    <name type="scientific">Campylobacter canadensis</name>
    <dbReference type="NCBI Taxonomy" id="449520"/>
    <lineage>
        <taxon>Bacteria</taxon>
        <taxon>Pseudomonadati</taxon>
        <taxon>Campylobacterota</taxon>
        <taxon>Epsilonproteobacteria</taxon>
        <taxon>Campylobacterales</taxon>
        <taxon>Campylobacteraceae</taxon>
        <taxon>Campylobacter</taxon>
    </lineage>
</organism>
<dbReference type="RefSeq" id="WP_172231646.1">
    <property type="nucleotide sequence ID" value="NZ_CP035946.1"/>
</dbReference>
<feature type="domain" description="RNA-binding S4" evidence="4">
    <location>
        <begin position="1"/>
        <end position="62"/>
    </location>
</feature>
<dbReference type="PANTHER" id="PTHR32319:SF0">
    <property type="entry name" value="BACTERIAL HEMOLYSIN-LIKE PROTEIN"/>
    <property type="match status" value="1"/>
</dbReference>
<dbReference type="SUPFAM" id="SSF53335">
    <property type="entry name" value="S-adenosyl-L-methionine-dependent methyltransferases"/>
    <property type="match status" value="1"/>
</dbReference>
<dbReference type="Proteomes" id="UP000786183">
    <property type="component" value="Unassembled WGS sequence"/>
</dbReference>
<comment type="similarity">
    <text evidence="2">Belongs to the TlyA family.</text>
</comment>
<keyword evidence="5" id="KW-0808">Transferase</keyword>
<dbReference type="InterPro" id="IPR002942">
    <property type="entry name" value="S4_RNA-bd"/>
</dbReference>
<accession>A0ABS7WU49</accession>
<comment type="caution">
    <text evidence="5">The sequence shown here is derived from an EMBL/GenBank/DDBJ whole genome shotgun (WGS) entry which is preliminary data.</text>
</comment>
<dbReference type="NCBIfam" id="TIGR00478">
    <property type="entry name" value="tly"/>
    <property type="match status" value="1"/>
</dbReference>
<gene>
    <name evidence="5" type="ORF">AVCANL283_07070</name>
</gene>
<evidence type="ECO:0000259" key="4">
    <source>
        <dbReference type="SMART" id="SM00363"/>
    </source>
</evidence>
<keyword evidence="6" id="KW-1185">Reference proteome</keyword>
<dbReference type="SMART" id="SM00363">
    <property type="entry name" value="S4"/>
    <property type="match status" value="1"/>
</dbReference>
<keyword evidence="5" id="KW-0489">Methyltransferase</keyword>
<dbReference type="SUPFAM" id="SSF55174">
    <property type="entry name" value="Alpha-L RNA-binding motif"/>
    <property type="match status" value="1"/>
</dbReference>
<reference evidence="5 6" key="1">
    <citation type="submission" date="2020-07" db="EMBL/GenBank/DDBJ databases">
        <title>Transfer of Campylobacter canadensis to the novel genus Avispirillum gen. nov., that also includes two novel species recovered from migratory waterfowl: Avispirillum anseris sp. nov. and Avispirillum brantae sp. nov.</title>
        <authorList>
            <person name="Miller W.G."/>
            <person name="Chapman M.H."/>
            <person name="Yee E."/>
            <person name="Inglis G.D."/>
        </authorList>
    </citation>
    <scope>NUCLEOTIDE SEQUENCE [LARGE SCALE GENOMIC DNA]</scope>
    <source>
        <strain evidence="5 6">L283</strain>
    </source>
</reference>
<dbReference type="Gene3D" id="3.10.290.10">
    <property type="entry name" value="RNA-binding S4 domain"/>
    <property type="match status" value="1"/>
</dbReference>
<dbReference type="InterPro" id="IPR029063">
    <property type="entry name" value="SAM-dependent_MTases_sf"/>
</dbReference>
<dbReference type="PANTHER" id="PTHR32319">
    <property type="entry name" value="BACTERIAL HEMOLYSIN-LIKE PROTEIN"/>
    <property type="match status" value="1"/>
</dbReference>